<comment type="caution">
    <text evidence="2">The sequence shown here is derived from an EMBL/GenBank/DDBJ whole genome shotgun (WGS) entry which is preliminary data.</text>
</comment>
<evidence type="ECO:0000313" key="2">
    <source>
        <dbReference type="EMBL" id="GFS26703.1"/>
    </source>
</evidence>
<dbReference type="EMBL" id="BMAT01014146">
    <property type="protein sequence ID" value="GFS26703.1"/>
    <property type="molecule type" value="Genomic_DNA"/>
</dbReference>
<dbReference type="Proteomes" id="UP000762676">
    <property type="component" value="Unassembled WGS sequence"/>
</dbReference>
<proteinExistence type="predicted"/>
<evidence type="ECO:0008006" key="4">
    <source>
        <dbReference type="Google" id="ProtNLM"/>
    </source>
</evidence>
<dbReference type="AlphaFoldDB" id="A0AAV4JV77"/>
<feature type="compositionally biased region" description="Acidic residues" evidence="1">
    <location>
        <begin position="44"/>
        <end position="53"/>
    </location>
</feature>
<reference evidence="2 3" key="1">
    <citation type="journal article" date="2021" name="Elife">
        <title>Chloroplast acquisition without the gene transfer in kleptoplastic sea slugs, Plakobranchus ocellatus.</title>
        <authorList>
            <person name="Maeda T."/>
            <person name="Takahashi S."/>
            <person name="Yoshida T."/>
            <person name="Shimamura S."/>
            <person name="Takaki Y."/>
            <person name="Nagai Y."/>
            <person name="Toyoda A."/>
            <person name="Suzuki Y."/>
            <person name="Arimoto A."/>
            <person name="Ishii H."/>
            <person name="Satoh N."/>
            <person name="Nishiyama T."/>
            <person name="Hasebe M."/>
            <person name="Maruyama T."/>
            <person name="Minagawa J."/>
            <person name="Obokata J."/>
            <person name="Shigenobu S."/>
        </authorList>
    </citation>
    <scope>NUCLEOTIDE SEQUENCE [LARGE SCALE GENOMIC DNA]</scope>
</reference>
<feature type="compositionally biased region" description="Low complexity" evidence="1">
    <location>
        <begin position="54"/>
        <end position="70"/>
    </location>
</feature>
<protein>
    <recommendedName>
        <fullName evidence="4">PiggyBac transposable element-derived protein domain-containing protein</fullName>
    </recommendedName>
</protein>
<keyword evidence="3" id="KW-1185">Reference proteome</keyword>
<feature type="region of interest" description="Disordered" evidence="1">
    <location>
        <begin position="1"/>
        <end position="92"/>
    </location>
</feature>
<evidence type="ECO:0000256" key="1">
    <source>
        <dbReference type="SAM" id="MobiDB-lite"/>
    </source>
</evidence>
<name>A0AAV4JV77_9GAST</name>
<organism evidence="2 3">
    <name type="scientific">Elysia marginata</name>
    <dbReference type="NCBI Taxonomy" id="1093978"/>
    <lineage>
        <taxon>Eukaryota</taxon>
        <taxon>Metazoa</taxon>
        <taxon>Spiralia</taxon>
        <taxon>Lophotrochozoa</taxon>
        <taxon>Mollusca</taxon>
        <taxon>Gastropoda</taxon>
        <taxon>Heterobranchia</taxon>
        <taxon>Euthyneura</taxon>
        <taxon>Panpulmonata</taxon>
        <taxon>Sacoglossa</taxon>
        <taxon>Placobranchoidea</taxon>
        <taxon>Plakobranchidae</taxon>
        <taxon>Elysia</taxon>
    </lineage>
</organism>
<gene>
    <name evidence="2" type="ORF">ElyMa_007062200</name>
</gene>
<evidence type="ECO:0000313" key="3">
    <source>
        <dbReference type="Proteomes" id="UP000762676"/>
    </source>
</evidence>
<accession>A0AAV4JV77</accession>
<sequence length="171" mass="18767">MAAPQNGSKTLPKRLTAEKVREMFTNMHDTDSDDLESSGSEYGFSDDNDESDADSATSRPSTSSASTSSDRSSRETKPAPSGARAAKRPRTMDDVWKEVNVDLGLETGNNFRFLPINGREPGINPDLDLDPDNPSPLRCLKVLLTDALFEYIITSINNFAQVQLQKNTPAR</sequence>